<dbReference type="InterPro" id="IPR027389">
    <property type="entry name" value="B_mannosylTrfase_Bre-3/Egh"/>
</dbReference>
<protein>
    <recommendedName>
        <fullName evidence="2">Glycosyltransferase 2-like domain-containing protein</fullName>
    </recommendedName>
</protein>
<feature type="domain" description="Glycosyltransferase 2-like" evidence="2">
    <location>
        <begin position="77"/>
        <end position="219"/>
    </location>
</feature>
<evidence type="ECO:0000259" key="2">
    <source>
        <dbReference type="Pfam" id="PF13632"/>
    </source>
</evidence>
<feature type="transmembrane region" description="Helical" evidence="1">
    <location>
        <begin position="32"/>
        <end position="55"/>
    </location>
</feature>
<keyword evidence="1" id="KW-0812">Transmembrane</keyword>
<dbReference type="PANTHER" id="PTHR16779">
    <property type="entry name" value="BETA-1,4-MANNOSYLTRANSFERASE EGH"/>
    <property type="match status" value="1"/>
</dbReference>
<evidence type="ECO:0000313" key="3">
    <source>
        <dbReference type="EMBL" id="KAH8026896.1"/>
    </source>
</evidence>
<keyword evidence="4" id="KW-1185">Reference proteome</keyword>
<reference evidence="3" key="1">
    <citation type="journal article" date="2020" name="Cell">
        <title>Large-Scale Comparative Analyses of Tick Genomes Elucidate Their Genetic Diversity and Vector Capacities.</title>
        <authorList>
            <consortium name="Tick Genome and Microbiome Consortium (TIGMIC)"/>
            <person name="Jia N."/>
            <person name="Wang J."/>
            <person name="Shi W."/>
            <person name="Du L."/>
            <person name="Sun Y."/>
            <person name="Zhan W."/>
            <person name="Jiang J.F."/>
            <person name="Wang Q."/>
            <person name="Zhang B."/>
            <person name="Ji P."/>
            <person name="Bell-Sakyi L."/>
            <person name="Cui X.M."/>
            <person name="Yuan T.T."/>
            <person name="Jiang B.G."/>
            <person name="Yang W.F."/>
            <person name="Lam T.T."/>
            <person name="Chang Q.C."/>
            <person name="Ding S.J."/>
            <person name="Wang X.J."/>
            <person name="Zhu J.G."/>
            <person name="Ruan X.D."/>
            <person name="Zhao L."/>
            <person name="Wei J.T."/>
            <person name="Ye R.Z."/>
            <person name="Que T.C."/>
            <person name="Du C.H."/>
            <person name="Zhou Y.H."/>
            <person name="Cheng J.X."/>
            <person name="Dai P.F."/>
            <person name="Guo W.B."/>
            <person name="Han X.H."/>
            <person name="Huang E.J."/>
            <person name="Li L.F."/>
            <person name="Wei W."/>
            <person name="Gao Y.C."/>
            <person name="Liu J.Z."/>
            <person name="Shao H.Z."/>
            <person name="Wang X."/>
            <person name="Wang C.C."/>
            <person name="Yang T.C."/>
            <person name="Huo Q.B."/>
            <person name="Li W."/>
            <person name="Chen H.Y."/>
            <person name="Chen S.E."/>
            <person name="Zhou L.G."/>
            <person name="Ni X.B."/>
            <person name="Tian J.H."/>
            <person name="Sheng Y."/>
            <person name="Liu T."/>
            <person name="Pan Y.S."/>
            <person name="Xia L.Y."/>
            <person name="Li J."/>
            <person name="Zhao F."/>
            <person name="Cao W.C."/>
        </authorList>
    </citation>
    <scope>NUCLEOTIDE SEQUENCE</scope>
    <source>
        <strain evidence="3">Rmic-2018</strain>
    </source>
</reference>
<dbReference type="AlphaFoldDB" id="A0A9J6DYT1"/>
<gene>
    <name evidence="3" type="ORF">HPB51_026231</name>
</gene>
<organism evidence="3 4">
    <name type="scientific">Rhipicephalus microplus</name>
    <name type="common">Cattle tick</name>
    <name type="synonym">Boophilus microplus</name>
    <dbReference type="NCBI Taxonomy" id="6941"/>
    <lineage>
        <taxon>Eukaryota</taxon>
        <taxon>Metazoa</taxon>
        <taxon>Ecdysozoa</taxon>
        <taxon>Arthropoda</taxon>
        <taxon>Chelicerata</taxon>
        <taxon>Arachnida</taxon>
        <taxon>Acari</taxon>
        <taxon>Parasitiformes</taxon>
        <taxon>Ixodida</taxon>
        <taxon>Ixodoidea</taxon>
        <taxon>Ixodidae</taxon>
        <taxon>Rhipicephalinae</taxon>
        <taxon>Rhipicephalus</taxon>
        <taxon>Boophilus</taxon>
    </lineage>
</organism>
<keyword evidence="1" id="KW-0472">Membrane</keyword>
<sequence>MPVIKVAHVADRSRLAATRLAKMQLSSRAKHLLHCCLCVSLILVFEVFTGGIHLWKFSYDDLDPVEQYGWPLTIVLYLMRPLFSWKGSYVVTRAGAERKVSFDHGPDGSIAEDCFFSMVAYREGYTFDFIPGEMWEKSPFSFWDFLQQRKRWLQGIFLVVHSSAIPLRHKLFLALALYSWATIPLSTSNLVLAAFWPIPCPVVLNFLCAFVGAMNLYMYIFGVIKSFSLYRMGPVRFFLCLLGALSTIPFNVAIENVAVLWGCFGKKHRFYVVSKQLERPINV</sequence>
<feature type="transmembrane region" description="Helical" evidence="1">
    <location>
        <begin position="202"/>
        <end position="223"/>
    </location>
</feature>
<dbReference type="Pfam" id="PF13632">
    <property type="entry name" value="Glyco_trans_2_3"/>
    <property type="match status" value="1"/>
</dbReference>
<evidence type="ECO:0000256" key="1">
    <source>
        <dbReference type="SAM" id="Phobius"/>
    </source>
</evidence>
<dbReference type="EMBL" id="JABSTU010000007">
    <property type="protein sequence ID" value="KAH8026896.1"/>
    <property type="molecule type" value="Genomic_DNA"/>
</dbReference>
<feature type="transmembrane region" description="Helical" evidence="1">
    <location>
        <begin position="67"/>
        <end position="83"/>
    </location>
</feature>
<evidence type="ECO:0000313" key="4">
    <source>
        <dbReference type="Proteomes" id="UP000821866"/>
    </source>
</evidence>
<dbReference type="InterPro" id="IPR001173">
    <property type="entry name" value="Glyco_trans_2-like"/>
</dbReference>
<feature type="transmembrane region" description="Helical" evidence="1">
    <location>
        <begin position="171"/>
        <end position="196"/>
    </location>
</feature>
<reference evidence="3" key="2">
    <citation type="submission" date="2021-09" db="EMBL/GenBank/DDBJ databases">
        <authorList>
            <person name="Jia N."/>
            <person name="Wang J."/>
            <person name="Shi W."/>
            <person name="Du L."/>
            <person name="Sun Y."/>
            <person name="Zhan W."/>
            <person name="Jiang J."/>
            <person name="Wang Q."/>
            <person name="Zhang B."/>
            <person name="Ji P."/>
            <person name="Sakyi L.B."/>
            <person name="Cui X."/>
            <person name="Yuan T."/>
            <person name="Jiang B."/>
            <person name="Yang W."/>
            <person name="Lam T.T.-Y."/>
            <person name="Chang Q."/>
            <person name="Ding S."/>
            <person name="Wang X."/>
            <person name="Zhu J."/>
            <person name="Ruan X."/>
            <person name="Zhao L."/>
            <person name="Wei J."/>
            <person name="Que T."/>
            <person name="Du C."/>
            <person name="Cheng J."/>
            <person name="Dai P."/>
            <person name="Han X."/>
            <person name="Huang E."/>
            <person name="Gao Y."/>
            <person name="Liu J."/>
            <person name="Shao H."/>
            <person name="Ye R."/>
            <person name="Li L."/>
            <person name="Wei W."/>
            <person name="Wang X."/>
            <person name="Wang C."/>
            <person name="Huo Q."/>
            <person name="Li W."/>
            <person name="Guo W."/>
            <person name="Chen H."/>
            <person name="Chen S."/>
            <person name="Zhou L."/>
            <person name="Zhou L."/>
            <person name="Ni X."/>
            <person name="Tian J."/>
            <person name="Zhou Y."/>
            <person name="Sheng Y."/>
            <person name="Liu T."/>
            <person name="Pan Y."/>
            <person name="Xia L."/>
            <person name="Li J."/>
            <person name="Zhao F."/>
            <person name="Cao W."/>
        </authorList>
    </citation>
    <scope>NUCLEOTIDE SEQUENCE</scope>
    <source>
        <strain evidence="3">Rmic-2018</strain>
        <tissue evidence="3">Larvae</tissue>
    </source>
</reference>
<dbReference type="GO" id="GO:0005737">
    <property type="term" value="C:cytoplasm"/>
    <property type="evidence" value="ECO:0007669"/>
    <property type="project" value="TreeGrafter"/>
</dbReference>
<dbReference type="Proteomes" id="UP000821866">
    <property type="component" value="Unassembled WGS sequence"/>
</dbReference>
<keyword evidence="1" id="KW-1133">Transmembrane helix</keyword>
<feature type="transmembrane region" description="Helical" evidence="1">
    <location>
        <begin position="235"/>
        <end position="254"/>
    </location>
</feature>
<proteinExistence type="predicted"/>
<comment type="caution">
    <text evidence="3">The sequence shown here is derived from an EMBL/GenBank/DDBJ whole genome shotgun (WGS) entry which is preliminary data.</text>
</comment>
<dbReference type="VEuPathDB" id="VectorBase:LOC119170165"/>
<accession>A0A9J6DYT1</accession>
<dbReference type="GO" id="GO:0019187">
    <property type="term" value="F:beta-1,4-mannosyltransferase activity"/>
    <property type="evidence" value="ECO:0007669"/>
    <property type="project" value="InterPro"/>
</dbReference>
<name>A0A9J6DYT1_RHIMP</name>
<dbReference type="PANTHER" id="PTHR16779:SF1">
    <property type="entry name" value="BETA-1,4-MANNOSYLTRANSFERASE EGH"/>
    <property type="match status" value="1"/>
</dbReference>